<evidence type="ECO:0000256" key="8">
    <source>
        <dbReference type="ARBA" id="ARBA00023136"/>
    </source>
</evidence>
<feature type="transmembrane region" description="Helical" evidence="9">
    <location>
        <begin position="204"/>
        <end position="223"/>
    </location>
</feature>
<keyword evidence="7 9" id="KW-1133">Transmembrane helix</keyword>
<dbReference type="EMBL" id="EAAA01002788">
    <property type="status" value="NOT_ANNOTATED_CDS"/>
    <property type="molecule type" value="Genomic_DNA"/>
</dbReference>
<name>H2XN98_CIOIN</name>
<accession>H2XN98</accession>
<sequence>MEGSWWNSSKTLMQILVLIFGAGAWIAVNGVWVELPAIVALAPEQWQLPSYLTVISQIGNLGPLIVTLMQAMCSKYFNQNAMIYSIVSIGTLSCLLLCFFWNHTAVIAGKEYSVALFALWYALAFVDCTSSVTFLPFMNRFQSVFLTTYFIGEGLSGFMPSIFALAQGIGNTRCLNVSSYNETTNTTTYHIQTHYESPRFSESVFFALLCIMMALCGIAFFLLNHTKVATHFRTQEQTYKQGSIVDTSEYPTASQTINDTYDSKETNEQNFDASDAALVAEEPPTLTKYDYVYFLVIIFIINSLSNGVLPSVSSYTSLPYGELAYHLAATLGNMANPVACLIAMFFPMTSRLLLGILATWACGFGSYLMVLAKGSPCPILINEPSGAVLMVLSQILFVGLVSYIKVSIAQVFRLRGSRKSLVWYGAAIQAGSMTGALLIFPFVNVPHLMSFVSGDPCLTVCA</sequence>
<feature type="transmembrane region" description="Helical" evidence="9">
    <location>
        <begin position="291"/>
        <end position="312"/>
    </location>
</feature>
<evidence type="ECO:0000256" key="1">
    <source>
        <dbReference type="ARBA" id="ARBA00000215"/>
    </source>
</evidence>
<dbReference type="Pfam" id="PF06237">
    <property type="entry name" value="SLC52_ribofla_tr"/>
    <property type="match status" value="1"/>
</dbReference>
<comment type="function">
    <text evidence="9">Plasma membrane transporter mediating the uptake by cells of the water soluble vitamin B2/riboflavin that plays a key role in biochemical oxidation-reduction reactions of the carbohydrate, lipid, and amino acid metabolism.</text>
</comment>
<evidence type="ECO:0000256" key="7">
    <source>
        <dbReference type="ARBA" id="ARBA00022989"/>
    </source>
</evidence>
<dbReference type="Proteomes" id="UP000008144">
    <property type="component" value="Chromosome 8"/>
</dbReference>
<keyword evidence="6 9" id="KW-0812">Transmembrane</keyword>
<dbReference type="GO" id="GO:0005886">
    <property type="term" value="C:plasma membrane"/>
    <property type="evidence" value="ECO:0000318"/>
    <property type="project" value="GO_Central"/>
</dbReference>
<comment type="subcellular location">
    <subcellularLocation>
        <location evidence="2 9">Cell membrane</location>
        <topology evidence="2 9">Multi-pass membrane protein</topology>
    </subcellularLocation>
</comment>
<dbReference type="GO" id="GO:0032217">
    <property type="term" value="F:riboflavin transmembrane transporter activity"/>
    <property type="evidence" value="ECO:0000318"/>
    <property type="project" value="GO_Central"/>
</dbReference>
<dbReference type="SUPFAM" id="SSF103473">
    <property type="entry name" value="MFS general substrate transporter"/>
    <property type="match status" value="1"/>
</dbReference>
<feature type="transmembrane region" description="Helical" evidence="9">
    <location>
        <begin position="421"/>
        <end position="443"/>
    </location>
</feature>
<evidence type="ECO:0000256" key="4">
    <source>
        <dbReference type="ARBA" id="ARBA00022448"/>
    </source>
</evidence>
<dbReference type="PANTHER" id="PTHR12929:SF10">
    <property type="entry name" value="RIBOFLAVIN TRANSPORTER"/>
    <property type="match status" value="1"/>
</dbReference>
<comment type="catalytic activity">
    <reaction evidence="1 9">
        <text>riboflavin(in) = riboflavin(out)</text>
        <dbReference type="Rhea" id="RHEA:35015"/>
        <dbReference type="ChEBI" id="CHEBI:57986"/>
    </reaction>
</comment>
<dbReference type="InterPro" id="IPR009357">
    <property type="entry name" value="Riboflavin_transptr"/>
</dbReference>
<reference evidence="11" key="1">
    <citation type="journal article" date="2002" name="Science">
        <title>The draft genome of Ciona intestinalis: insights into chordate and vertebrate origins.</title>
        <authorList>
            <person name="Dehal P."/>
            <person name="Satou Y."/>
            <person name="Campbell R.K."/>
            <person name="Chapman J."/>
            <person name="Degnan B."/>
            <person name="De Tomaso A."/>
            <person name="Davidson B."/>
            <person name="Di Gregorio A."/>
            <person name="Gelpke M."/>
            <person name="Goodstein D.M."/>
            <person name="Harafuji N."/>
            <person name="Hastings K.E."/>
            <person name="Ho I."/>
            <person name="Hotta K."/>
            <person name="Huang W."/>
            <person name="Kawashima T."/>
            <person name="Lemaire P."/>
            <person name="Martinez D."/>
            <person name="Meinertzhagen I.A."/>
            <person name="Necula S."/>
            <person name="Nonaka M."/>
            <person name="Putnam N."/>
            <person name="Rash S."/>
            <person name="Saiga H."/>
            <person name="Satake M."/>
            <person name="Terry A."/>
            <person name="Yamada L."/>
            <person name="Wang H.G."/>
            <person name="Awazu S."/>
            <person name="Azumi K."/>
            <person name="Boore J."/>
            <person name="Branno M."/>
            <person name="Chin-Bow S."/>
            <person name="DeSantis R."/>
            <person name="Doyle S."/>
            <person name="Francino P."/>
            <person name="Keys D.N."/>
            <person name="Haga S."/>
            <person name="Hayashi H."/>
            <person name="Hino K."/>
            <person name="Imai K.S."/>
            <person name="Inaba K."/>
            <person name="Kano S."/>
            <person name="Kobayashi K."/>
            <person name="Kobayashi M."/>
            <person name="Lee B.I."/>
            <person name="Makabe K.W."/>
            <person name="Manohar C."/>
            <person name="Matassi G."/>
            <person name="Medina M."/>
            <person name="Mochizuki Y."/>
            <person name="Mount S."/>
            <person name="Morishita T."/>
            <person name="Miura S."/>
            <person name="Nakayama A."/>
            <person name="Nishizaka S."/>
            <person name="Nomoto H."/>
            <person name="Ohta F."/>
            <person name="Oishi K."/>
            <person name="Rigoutsos I."/>
            <person name="Sano M."/>
            <person name="Sasaki A."/>
            <person name="Sasakura Y."/>
            <person name="Shoguchi E."/>
            <person name="Shin-i T."/>
            <person name="Spagnuolo A."/>
            <person name="Stainier D."/>
            <person name="Suzuki M.M."/>
            <person name="Tassy O."/>
            <person name="Takatori N."/>
            <person name="Tokuoka M."/>
            <person name="Yagi K."/>
            <person name="Yoshizaki F."/>
            <person name="Wada S."/>
            <person name="Zhang C."/>
            <person name="Hyatt P.D."/>
            <person name="Larimer F."/>
            <person name="Detter C."/>
            <person name="Doggett N."/>
            <person name="Glavina T."/>
            <person name="Hawkins T."/>
            <person name="Richardson P."/>
            <person name="Lucas S."/>
            <person name="Kohara Y."/>
            <person name="Levine M."/>
            <person name="Satoh N."/>
            <person name="Rokhsar D.S."/>
        </authorList>
    </citation>
    <scope>NUCLEOTIDE SEQUENCE [LARGE SCALE GENOMIC DNA]</scope>
</reference>
<evidence type="ECO:0000313" key="11">
    <source>
        <dbReference type="Proteomes" id="UP000008144"/>
    </source>
</evidence>
<feature type="transmembrane region" description="Helical" evidence="9">
    <location>
        <begin position="12"/>
        <end position="28"/>
    </location>
</feature>
<dbReference type="OMA" id="CGAAAQM"/>
<evidence type="ECO:0000256" key="9">
    <source>
        <dbReference type="RuleBase" id="RU368035"/>
    </source>
</evidence>
<organism evidence="10 11">
    <name type="scientific">Ciona intestinalis</name>
    <name type="common">Transparent sea squirt</name>
    <name type="synonym">Ascidia intestinalis</name>
    <dbReference type="NCBI Taxonomy" id="7719"/>
    <lineage>
        <taxon>Eukaryota</taxon>
        <taxon>Metazoa</taxon>
        <taxon>Chordata</taxon>
        <taxon>Tunicata</taxon>
        <taxon>Ascidiacea</taxon>
        <taxon>Phlebobranchia</taxon>
        <taxon>Cionidae</taxon>
        <taxon>Ciona</taxon>
    </lineage>
</organism>
<evidence type="ECO:0000256" key="3">
    <source>
        <dbReference type="ARBA" id="ARBA00006366"/>
    </source>
</evidence>
<keyword evidence="8 9" id="KW-0472">Membrane</keyword>
<dbReference type="HOGENOM" id="CLU_034789_1_0_1"/>
<dbReference type="InParanoid" id="H2XN98"/>
<feature type="transmembrane region" description="Helical" evidence="9">
    <location>
        <begin position="144"/>
        <end position="166"/>
    </location>
</feature>
<feature type="transmembrane region" description="Helical" evidence="9">
    <location>
        <begin position="81"/>
        <end position="102"/>
    </location>
</feature>
<keyword evidence="4 9" id="KW-0813">Transport</keyword>
<proteinExistence type="inferred from homology"/>
<feature type="transmembrane region" description="Helical" evidence="9">
    <location>
        <begin position="114"/>
        <end position="137"/>
    </location>
</feature>
<feature type="transmembrane region" description="Helical" evidence="9">
    <location>
        <begin position="48"/>
        <end position="69"/>
    </location>
</feature>
<reference evidence="10" key="3">
    <citation type="submission" date="2025-08" db="UniProtKB">
        <authorList>
            <consortium name="Ensembl"/>
        </authorList>
    </citation>
    <scope>IDENTIFICATION</scope>
</reference>
<protein>
    <recommendedName>
        <fullName evidence="9">Riboflavin transporter</fullName>
    </recommendedName>
</protein>
<dbReference type="AlphaFoldDB" id="H2XN98"/>
<dbReference type="STRING" id="7719.ENSCINP00000031131"/>
<feature type="transmembrane region" description="Helical" evidence="9">
    <location>
        <begin position="352"/>
        <end position="372"/>
    </location>
</feature>
<keyword evidence="11" id="KW-1185">Reference proteome</keyword>
<comment type="similarity">
    <text evidence="3 9">Belongs to the riboflavin transporter family.</text>
</comment>
<feature type="transmembrane region" description="Helical" evidence="9">
    <location>
        <begin position="387"/>
        <end position="409"/>
    </location>
</feature>
<keyword evidence="5 9" id="KW-1003">Cell membrane</keyword>
<evidence type="ECO:0000313" key="10">
    <source>
        <dbReference type="Ensembl" id="ENSCINP00000031131.1"/>
    </source>
</evidence>
<dbReference type="GeneTree" id="ENSGT00390000003774"/>
<dbReference type="PANTHER" id="PTHR12929">
    <property type="entry name" value="SOLUTE CARRIER FAMILY 52"/>
    <property type="match status" value="1"/>
</dbReference>
<reference evidence="10" key="4">
    <citation type="submission" date="2025-09" db="UniProtKB">
        <authorList>
            <consortium name="Ensembl"/>
        </authorList>
    </citation>
    <scope>IDENTIFICATION</scope>
</reference>
<evidence type="ECO:0000256" key="5">
    <source>
        <dbReference type="ARBA" id="ARBA00022475"/>
    </source>
</evidence>
<evidence type="ECO:0000256" key="2">
    <source>
        <dbReference type="ARBA" id="ARBA00004651"/>
    </source>
</evidence>
<evidence type="ECO:0000256" key="6">
    <source>
        <dbReference type="ARBA" id="ARBA00022692"/>
    </source>
</evidence>
<dbReference type="Ensembl" id="ENSCINT00000031549.1">
    <property type="protein sequence ID" value="ENSCINP00000031131.1"/>
    <property type="gene ID" value="ENSCING00000025136.1"/>
</dbReference>
<dbReference type="InterPro" id="IPR036259">
    <property type="entry name" value="MFS_trans_sf"/>
</dbReference>
<dbReference type="GO" id="GO:0032218">
    <property type="term" value="P:riboflavin transport"/>
    <property type="evidence" value="ECO:0000318"/>
    <property type="project" value="GO_Central"/>
</dbReference>
<reference evidence="10" key="2">
    <citation type="journal article" date="2008" name="Genome Biol.">
        <title>Improved genome assembly and evidence-based global gene model set for the chordate Ciona intestinalis: new insight into intron and operon populations.</title>
        <authorList>
            <person name="Satou Y."/>
            <person name="Mineta K."/>
            <person name="Ogasawara M."/>
            <person name="Sasakura Y."/>
            <person name="Shoguchi E."/>
            <person name="Ueno K."/>
            <person name="Yamada L."/>
            <person name="Matsumoto J."/>
            <person name="Wasserscheid J."/>
            <person name="Dewar K."/>
            <person name="Wiley G.B."/>
            <person name="Macmil S.L."/>
            <person name="Roe B.A."/>
            <person name="Zeller R.W."/>
            <person name="Hastings K.E."/>
            <person name="Lemaire P."/>
            <person name="Lindquist E."/>
            <person name="Endo T."/>
            <person name="Hotta K."/>
            <person name="Inaba K."/>
        </authorList>
    </citation>
    <scope>NUCLEOTIDE SEQUENCE [LARGE SCALE GENOMIC DNA]</scope>
    <source>
        <strain evidence="10">wild type</strain>
    </source>
</reference>
<feature type="transmembrane region" description="Helical" evidence="9">
    <location>
        <begin position="324"/>
        <end position="345"/>
    </location>
</feature>